<keyword evidence="1" id="KW-1133">Transmembrane helix</keyword>
<keyword evidence="1" id="KW-0812">Transmembrane</keyword>
<accession>A0A8D9C8E5</accession>
<gene>
    <name evidence="2" type="ORF">SLAVMIC_00128</name>
</gene>
<protein>
    <submittedName>
        <fullName evidence="2">Uncharacterized protein</fullName>
    </submittedName>
</protein>
<organism evidence="2">
    <name type="scientific">uncultured marine phage</name>
    <dbReference type="NCBI Taxonomy" id="707152"/>
    <lineage>
        <taxon>Viruses</taxon>
        <taxon>environmental samples</taxon>
    </lineage>
</organism>
<proteinExistence type="predicted"/>
<keyword evidence="1" id="KW-0472">Membrane</keyword>
<evidence type="ECO:0000313" key="2">
    <source>
        <dbReference type="EMBL" id="CAG7579856.1"/>
    </source>
</evidence>
<name>A0A8D9C8E5_9VIRU</name>
<sequence>MKVKHPVDKIFDKELKDHRNLFIKLGIIGMILSVIIFLSY</sequence>
<evidence type="ECO:0000256" key="1">
    <source>
        <dbReference type="SAM" id="Phobius"/>
    </source>
</evidence>
<feature type="transmembrane region" description="Helical" evidence="1">
    <location>
        <begin position="21"/>
        <end position="39"/>
    </location>
</feature>
<dbReference type="EMBL" id="OU342829">
    <property type="protein sequence ID" value="CAG7579856.1"/>
    <property type="molecule type" value="Genomic_DNA"/>
</dbReference>
<reference evidence="2" key="1">
    <citation type="submission" date="2021-06" db="EMBL/GenBank/DDBJ databases">
        <authorList>
            <person name="Gannon L."/>
            <person name="Redgwell R T."/>
            <person name="Michniewski S."/>
            <person name="Harrison D C."/>
            <person name="Millard A."/>
        </authorList>
    </citation>
    <scope>NUCLEOTIDE SEQUENCE</scope>
</reference>